<dbReference type="SMART" id="SM01321">
    <property type="entry name" value="Y1_Tnp"/>
    <property type="match status" value="1"/>
</dbReference>
<dbReference type="OrthoDB" id="9814067at2"/>
<dbReference type="GO" id="GO:0004803">
    <property type="term" value="F:transposase activity"/>
    <property type="evidence" value="ECO:0007669"/>
    <property type="project" value="InterPro"/>
</dbReference>
<dbReference type="AlphaFoldDB" id="B8GSI0"/>
<dbReference type="Gene3D" id="3.30.70.1290">
    <property type="entry name" value="Transposase IS200-like"/>
    <property type="match status" value="1"/>
</dbReference>
<evidence type="ECO:0000256" key="1">
    <source>
        <dbReference type="SAM" id="MobiDB-lite"/>
    </source>
</evidence>
<dbReference type="PANTHER" id="PTHR34322:SF2">
    <property type="entry name" value="TRANSPOSASE IS200-LIKE DOMAIN-CONTAINING PROTEIN"/>
    <property type="match status" value="1"/>
</dbReference>
<dbReference type="SUPFAM" id="SSF143422">
    <property type="entry name" value="Transposase IS200-like"/>
    <property type="match status" value="1"/>
</dbReference>
<keyword evidence="4" id="KW-1185">Reference proteome</keyword>
<dbReference type="InterPro" id="IPR036515">
    <property type="entry name" value="Transposase_17_sf"/>
</dbReference>
<feature type="region of interest" description="Disordered" evidence="1">
    <location>
        <begin position="214"/>
        <end position="240"/>
    </location>
</feature>
<accession>B8GSI0</accession>
<evidence type="ECO:0000313" key="3">
    <source>
        <dbReference type="EMBL" id="ACL72884.1"/>
    </source>
</evidence>
<dbReference type="EMBL" id="CP001339">
    <property type="protein sequence ID" value="ACL72884.1"/>
    <property type="molecule type" value="Genomic_DNA"/>
</dbReference>
<dbReference type="eggNOG" id="COG1943">
    <property type="taxonomic scope" value="Bacteria"/>
</dbReference>
<dbReference type="RefSeq" id="WP_012638366.1">
    <property type="nucleotide sequence ID" value="NC_011901.1"/>
</dbReference>
<proteinExistence type="predicted"/>
<feature type="domain" description="Transposase IS200-like" evidence="2">
    <location>
        <begin position="9"/>
        <end position="124"/>
    </location>
</feature>
<dbReference type="GO" id="GO:0003677">
    <property type="term" value="F:DNA binding"/>
    <property type="evidence" value="ECO:0007669"/>
    <property type="project" value="InterPro"/>
</dbReference>
<organism evidence="3 4">
    <name type="scientific">Thioalkalivibrio sulfidiphilus (strain HL-EbGR7)</name>
    <dbReference type="NCBI Taxonomy" id="396588"/>
    <lineage>
        <taxon>Bacteria</taxon>
        <taxon>Pseudomonadati</taxon>
        <taxon>Pseudomonadota</taxon>
        <taxon>Gammaproteobacteria</taxon>
        <taxon>Chromatiales</taxon>
        <taxon>Ectothiorhodospiraceae</taxon>
        <taxon>Thioalkalivibrio</taxon>
    </lineage>
</organism>
<protein>
    <recommendedName>
        <fullName evidence="2">Transposase IS200-like domain-containing protein</fullName>
    </recommendedName>
</protein>
<dbReference type="Proteomes" id="UP000002383">
    <property type="component" value="Chromosome"/>
</dbReference>
<evidence type="ECO:0000259" key="2">
    <source>
        <dbReference type="SMART" id="SM01321"/>
    </source>
</evidence>
<gene>
    <name evidence="3" type="ordered locus">Tgr7_1802</name>
</gene>
<reference evidence="3 4" key="1">
    <citation type="journal article" date="2011" name="Stand. Genomic Sci.">
        <title>Complete genome sequence of 'Thioalkalivibrio sulfidophilus' HL-EbGr7.</title>
        <authorList>
            <person name="Muyzer G."/>
            <person name="Sorokin D.Y."/>
            <person name="Mavromatis K."/>
            <person name="Lapidus A."/>
            <person name="Clum A."/>
            <person name="Ivanova N."/>
            <person name="Pati A."/>
            <person name="d'Haeseleer P."/>
            <person name="Woyke T."/>
            <person name="Kyrpides N.C."/>
        </authorList>
    </citation>
    <scope>NUCLEOTIDE SEQUENCE [LARGE SCALE GENOMIC DNA]</scope>
    <source>
        <strain evidence="3 4">HL-EbGR7</strain>
    </source>
</reference>
<dbReference type="KEGG" id="tgr:Tgr7_1802"/>
<dbReference type="PANTHER" id="PTHR34322">
    <property type="entry name" value="TRANSPOSASE, Y1_TNP DOMAIN-CONTAINING"/>
    <property type="match status" value="1"/>
</dbReference>
<dbReference type="InterPro" id="IPR002686">
    <property type="entry name" value="Transposase_17"/>
</dbReference>
<dbReference type="GO" id="GO:0006313">
    <property type="term" value="P:DNA transposition"/>
    <property type="evidence" value="ECO:0007669"/>
    <property type="project" value="InterPro"/>
</dbReference>
<evidence type="ECO:0000313" key="4">
    <source>
        <dbReference type="Proteomes" id="UP000002383"/>
    </source>
</evidence>
<sequence>MPRKPRMYVPGVPCHLVQRGNNREATFFSPDDYRVYLDCLAQAASRYRVQIHAYVLMTNHVHLLLTPQDEDGISRLVQSIGRRYVQYVNHLYRRTGTLWEGRHKACLIQEEQYLLRCSRYIELNPVRAGMVEHPGEYAWSSFHANALGRTDPLISPHPLYLALGRSALERCSAYRELFRGHHSDTELRAIRRASQAGMPLGNDRFKEQIERHLGRKLGRDAPGRPPRKQFSGRPIKTHGP</sequence>
<dbReference type="HOGENOM" id="CLU_068226_1_2_6"/>
<dbReference type="Pfam" id="PF01797">
    <property type="entry name" value="Y1_Tnp"/>
    <property type="match status" value="1"/>
</dbReference>
<name>B8GSI0_THISH</name>